<dbReference type="InterPro" id="IPR007492">
    <property type="entry name" value="LytTR_DNA-bd_dom"/>
</dbReference>
<accession>A0A939BAB4</accession>
<dbReference type="Gene3D" id="2.40.50.1020">
    <property type="entry name" value="LytTr DNA-binding domain"/>
    <property type="match status" value="1"/>
</dbReference>
<reference evidence="3" key="1">
    <citation type="submission" date="2020-08" db="EMBL/GenBank/DDBJ databases">
        <authorList>
            <person name="Cejkova D."/>
            <person name="Kubasova T."/>
            <person name="Jahodarova E."/>
            <person name="Rychlik I."/>
        </authorList>
    </citation>
    <scope>NUCLEOTIDE SEQUENCE</scope>
    <source>
        <strain evidence="3">An836</strain>
    </source>
</reference>
<protein>
    <submittedName>
        <fullName evidence="3">Response regulator transcription factor</fullName>
    </submittedName>
</protein>
<dbReference type="InterPro" id="IPR011006">
    <property type="entry name" value="CheY-like_superfamily"/>
</dbReference>
<dbReference type="SUPFAM" id="SSF52172">
    <property type="entry name" value="CheY-like"/>
    <property type="match status" value="1"/>
</dbReference>
<dbReference type="RefSeq" id="WP_204469731.1">
    <property type="nucleotide sequence ID" value="NZ_JACLYU010000030.1"/>
</dbReference>
<gene>
    <name evidence="3" type="ORF">H7U32_08940</name>
</gene>
<dbReference type="Proteomes" id="UP000718821">
    <property type="component" value="Unassembled WGS sequence"/>
</dbReference>
<feature type="domain" description="Response regulatory" evidence="2">
    <location>
        <begin position="1"/>
        <end position="91"/>
    </location>
</feature>
<dbReference type="PANTHER" id="PTHR37299:SF1">
    <property type="entry name" value="STAGE 0 SPORULATION PROTEIN A HOMOLOG"/>
    <property type="match status" value="1"/>
</dbReference>
<proteinExistence type="predicted"/>
<name>A0A939BAB4_9BIFI</name>
<dbReference type="GO" id="GO:0000156">
    <property type="term" value="F:phosphorelay response regulator activity"/>
    <property type="evidence" value="ECO:0007669"/>
    <property type="project" value="InterPro"/>
</dbReference>
<reference evidence="3" key="2">
    <citation type="journal article" date="2021" name="Sci. Rep.">
        <title>The distribution of antibiotic resistance genes in chicken gut microbiota commensals.</title>
        <authorList>
            <person name="Juricova H."/>
            <person name="Matiasovicova J."/>
            <person name="Kubasova T."/>
            <person name="Cejkova D."/>
            <person name="Rychlik I."/>
        </authorList>
    </citation>
    <scope>NUCLEOTIDE SEQUENCE</scope>
    <source>
        <strain evidence="3">An836</strain>
    </source>
</reference>
<dbReference type="AlphaFoldDB" id="A0A939BAB4"/>
<dbReference type="SMART" id="SM00850">
    <property type="entry name" value="LytTR"/>
    <property type="match status" value="1"/>
</dbReference>
<evidence type="ECO:0000256" key="1">
    <source>
        <dbReference type="PROSITE-ProRule" id="PRU00169"/>
    </source>
</evidence>
<comment type="caution">
    <text evidence="3">The sequence shown here is derived from an EMBL/GenBank/DDBJ whole genome shotgun (WGS) entry which is preliminary data.</text>
</comment>
<dbReference type="EMBL" id="JACLYU010000030">
    <property type="protein sequence ID" value="MBM6700413.1"/>
    <property type="molecule type" value="Genomic_DNA"/>
</dbReference>
<dbReference type="InterPro" id="IPR046947">
    <property type="entry name" value="LytR-like"/>
</dbReference>
<dbReference type="InterPro" id="IPR001789">
    <property type="entry name" value="Sig_transdc_resp-reg_receiver"/>
</dbReference>
<dbReference type="GO" id="GO:0003677">
    <property type="term" value="F:DNA binding"/>
    <property type="evidence" value="ECO:0007669"/>
    <property type="project" value="InterPro"/>
</dbReference>
<dbReference type="Pfam" id="PF04397">
    <property type="entry name" value="LytTR"/>
    <property type="match status" value="1"/>
</dbReference>
<dbReference type="PROSITE" id="PS50110">
    <property type="entry name" value="RESPONSE_REGULATORY"/>
    <property type="match status" value="1"/>
</dbReference>
<comment type="caution">
    <text evidence="1">Lacks conserved residue(s) required for the propagation of feature annotation.</text>
</comment>
<evidence type="ECO:0000313" key="3">
    <source>
        <dbReference type="EMBL" id="MBM6700413.1"/>
    </source>
</evidence>
<evidence type="ECO:0000313" key="4">
    <source>
        <dbReference type="Proteomes" id="UP000718821"/>
    </source>
</evidence>
<keyword evidence="4" id="KW-1185">Reference proteome</keyword>
<dbReference type="Gene3D" id="3.40.50.2300">
    <property type="match status" value="1"/>
</dbReference>
<organism evidence="3 4">
    <name type="scientific">Bifidobacterium pullorum subsp. saeculare</name>
    <dbReference type="NCBI Taxonomy" id="78257"/>
    <lineage>
        <taxon>Bacteria</taxon>
        <taxon>Bacillati</taxon>
        <taxon>Actinomycetota</taxon>
        <taxon>Actinomycetes</taxon>
        <taxon>Bifidobacteriales</taxon>
        <taxon>Bifidobacteriaceae</taxon>
        <taxon>Bifidobacterium</taxon>
    </lineage>
</organism>
<sequence length="209" mass="23318">MELETTVFGDGAAFARDYAPEWDVLIVNVGPGNLDGIAVMRSIRQRDTAVEAILVSMTEDQALEGYEVAAASYILKPPSYEAFARDMDRCRAASRTNERHAIEVMSGGKLRRICLDEIIYVDSVRHRTVMHTVLGNLQITCSIVRLEERLAALDHAFVKANSGYLVNLDHVMGVDGHEAVMSNGDRLLISRPRRTEFKRLFAEHLAARS</sequence>
<dbReference type="PANTHER" id="PTHR37299">
    <property type="entry name" value="TRANSCRIPTIONAL REGULATOR-RELATED"/>
    <property type="match status" value="1"/>
</dbReference>
<evidence type="ECO:0000259" key="2">
    <source>
        <dbReference type="PROSITE" id="PS50110"/>
    </source>
</evidence>